<sequence>MKWFYWLIVLYLMIALYGAVRSQSHWSAVSIITQLLIWTYMYRAHKQEKISKEGNDI</sequence>
<geneLocation type="plasmid" evidence="1">
    <name>pMKPA34-1</name>
</geneLocation>
<gene>
    <name evidence="1" type="ORF">pMKPA34_0077</name>
</gene>
<name>A0A385FWH2_PSEAI</name>
<keyword evidence="1" id="KW-0614">Plasmid</keyword>
<reference evidence="1" key="1">
    <citation type="submission" date="2018-06" db="EMBL/GenBank/DDBJ databases">
        <title>Complete Sequence of plasmid pMKPA34-1 and pMKPA34-2 isolated from MDR P. aeruginosa.</title>
        <authorList>
            <person name="Subedi D."/>
            <person name="Kohli G.S."/>
            <person name="Vijay A.K."/>
            <person name="Rice S.A."/>
            <person name="Willcox M."/>
        </authorList>
    </citation>
    <scope>NUCLEOTIDE SEQUENCE</scope>
    <source>
        <strain evidence="1">PA34</strain>
        <plasmid evidence="1">pMKPA34-1</plasmid>
    </source>
</reference>
<dbReference type="AlphaFoldDB" id="A0A385FWH2"/>
<dbReference type="EMBL" id="MH547560">
    <property type="protein sequence ID" value="AXV45921.1"/>
    <property type="molecule type" value="Genomic_DNA"/>
</dbReference>
<evidence type="ECO:0000313" key="1">
    <source>
        <dbReference type="EMBL" id="AXV45921.1"/>
    </source>
</evidence>
<protein>
    <submittedName>
        <fullName evidence="1">Uncharacterized protein</fullName>
    </submittedName>
</protein>
<organism evidence="1">
    <name type="scientific">Pseudomonas aeruginosa</name>
    <dbReference type="NCBI Taxonomy" id="287"/>
    <lineage>
        <taxon>Bacteria</taxon>
        <taxon>Pseudomonadati</taxon>
        <taxon>Pseudomonadota</taxon>
        <taxon>Gammaproteobacteria</taxon>
        <taxon>Pseudomonadales</taxon>
        <taxon>Pseudomonadaceae</taxon>
        <taxon>Pseudomonas</taxon>
    </lineage>
</organism>
<accession>A0A385FWH2</accession>
<proteinExistence type="predicted"/>